<feature type="region of interest" description="Disordered" evidence="1">
    <location>
        <begin position="496"/>
        <end position="589"/>
    </location>
</feature>
<proteinExistence type="predicted"/>
<gene>
    <name evidence="3" type="ORF">P171DRAFT_482961</name>
</gene>
<evidence type="ECO:0000313" key="4">
    <source>
        <dbReference type="Proteomes" id="UP000799764"/>
    </source>
</evidence>
<feature type="region of interest" description="Disordered" evidence="1">
    <location>
        <begin position="366"/>
        <end position="480"/>
    </location>
</feature>
<protein>
    <recommendedName>
        <fullName evidence="2">GmrSD restriction endonucleases N-terminal domain-containing protein</fullName>
    </recommendedName>
</protein>
<evidence type="ECO:0000259" key="2">
    <source>
        <dbReference type="Pfam" id="PF03235"/>
    </source>
</evidence>
<accession>A0A9P4PKR8</accession>
<name>A0A9P4PKR8_9PLEO</name>
<dbReference type="AlphaFoldDB" id="A0A9P4PKR8"/>
<dbReference type="Pfam" id="PF03235">
    <property type="entry name" value="GmrSD_N"/>
    <property type="match status" value="1"/>
</dbReference>
<sequence length="589" mass="65810">MPGEMKVAKHEDEEDGHALSYTSRPPLAKPGTYLRDIKYLVDAMNDNKLDINPEYQREVVWTADRMSQLIDSLMENYYIPPIIFNRQTNKETGEPILVCVDGKQRLSSVQAFVRGIIPCQDVRGEKWWFKNAHVQGKNKKILSAAAQEEFLNKDFVTFEYTDLQPEQEEDLFARVQMGMPLSAAEKMRATSGPWQDLARHFINDFPAIYSLQKDRMRAKDFQLTLSCFSQILEVQHPTLSDGTPMYKSNYNHLMKLLEKGNFLDDNLKSHLASVWQTLNDIIELDPDTFTNADKRLKGVQTFAPVEMTAVTVLISVHIETRNNGLLLQDIRSLRDNLRENFSDLRNNGYIWKAVWSFVDNLDKNLPASDDDTAEQDALSSSRAPPSRSAPTPVKASAKKGRPTAKTKPPTVLPGAGGSTAVKPEPAVPELYPVESRPRKRPRAGSINGTIEPAPPSLDRPMLATSTQDMPSQSTPITEARTLSSFTSLGAIAAPVPLKALRRSKINKSSTDSLPTPGSTPPFTPAEAHQNLRLELDSYRAPSQVPPSKPARASTKQERKQKQKSIPQYDGVIDLTDDGDLTDDELDTIE</sequence>
<dbReference type="Proteomes" id="UP000799764">
    <property type="component" value="Unassembled WGS sequence"/>
</dbReference>
<feature type="region of interest" description="Disordered" evidence="1">
    <location>
        <begin position="1"/>
        <end position="24"/>
    </location>
</feature>
<feature type="compositionally biased region" description="Low complexity" evidence="1">
    <location>
        <begin position="379"/>
        <end position="390"/>
    </location>
</feature>
<feature type="compositionally biased region" description="Polar residues" evidence="1">
    <location>
        <begin position="463"/>
        <end position="480"/>
    </location>
</feature>
<comment type="caution">
    <text evidence="3">The sequence shown here is derived from an EMBL/GenBank/DDBJ whole genome shotgun (WGS) entry which is preliminary data.</text>
</comment>
<keyword evidence="4" id="KW-1185">Reference proteome</keyword>
<reference evidence="3" key="1">
    <citation type="journal article" date="2020" name="Stud. Mycol.">
        <title>101 Dothideomycetes genomes: a test case for predicting lifestyles and emergence of pathogens.</title>
        <authorList>
            <person name="Haridas S."/>
            <person name="Albert R."/>
            <person name="Binder M."/>
            <person name="Bloem J."/>
            <person name="Labutti K."/>
            <person name="Salamov A."/>
            <person name="Andreopoulos B."/>
            <person name="Baker S."/>
            <person name="Barry K."/>
            <person name="Bills G."/>
            <person name="Bluhm B."/>
            <person name="Cannon C."/>
            <person name="Castanera R."/>
            <person name="Culley D."/>
            <person name="Daum C."/>
            <person name="Ezra D."/>
            <person name="Gonzalez J."/>
            <person name="Henrissat B."/>
            <person name="Kuo A."/>
            <person name="Liang C."/>
            <person name="Lipzen A."/>
            <person name="Lutzoni F."/>
            <person name="Magnuson J."/>
            <person name="Mondo S."/>
            <person name="Nolan M."/>
            <person name="Ohm R."/>
            <person name="Pangilinan J."/>
            <person name="Park H.-J."/>
            <person name="Ramirez L."/>
            <person name="Alfaro M."/>
            <person name="Sun H."/>
            <person name="Tritt A."/>
            <person name="Yoshinaga Y."/>
            <person name="Zwiers L.-H."/>
            <person name="Turgeon B."/>
            <person name="Goodwin S."/>
            <person name="Spatafora J."/>
            <person name="Crous P."/>
            <person name="Grigoriev I."/>
        </authorList>
    </citation>
    <scope>NUCLEOTIDE SEQUENCE</scope>
    <source>
        <strain evidence="3">CBS 690.94</strain>
    </source>
</reference>
<feature type="compositionally biased region" description="Acidic residues" evidence="1">
    <location>
        <begin position="574"/>
        <end position="589"/>
    </location>
</feature>
<dbReference type="PANTHER" id="PTHR39639:SF1">
    <property type="entry name" value="DUF262 DOMAIN-CONTAINING PROTEIN"/>
    <property type="match status" value="1"/>
</dbReference>
<dbReference type="PANTHER" id="PTHR39639">
    <property type="entry name" value="CHROMOSOME 16, WHOLE GENOME SHOTGUN SEQUENCE"/>
    <property type="match status" value="1"/>
</dbReference>
<dbReference type="EMBL" id="MU001497">
    <property type="protein sequence ID" value="KAF2446890.1"/>
    <property type="molecule type" value="Genomic_DNA"/>
</dbReference>
<feature type="domain" description="GmrSD restriction endonucleases N-terminal" evidence="2">
    <location>
        <begin position="44"/>
        <end position="189"/>
    </location>
</feature>
<dbReference type="InterPro" id="IPR004919">
    <property type="entry name" value="GmrSD_N"/>
</dbReference>
<evidence type="ECO:0000313" key="3">
    <source>
        <dbReference type="EMBL" id="KAF2446890.1"/>
    </source>
</evidence>
<evidence type="ECO:0000256" key="1">
    <source>
        <dbReference type="SAM" id="MobiDB-lite"/>
    </source>
</evidence>
<dbReference type="OrthoDB" id="5419821at2759"/>
<organism evidence="3 4">
    <name type="scientific">Karstenula rhodostoma CBS 690.94</name>
    <dbReference type="NCBI Taxonomy" id="1392251"/>
    <lineage>
        <taxon>Eukaryota</taxon>
        <taxon>Fungi</taxon>
        <taxon>Dikarya</taxon>
        <taxon>Ascomycota</taxon>
        <taxon>Pezizomycotina</taxon>
        <taxon>Dothideomycetes</taxon>
        <taxon>Pleosporomycetidae</taxon>
        <taxon>Pleosporales</taxon>
        <taxon>Massarineae</taxon>
        <taxon>Didymosphaeriaceae</taxon>
        <taxon>Karstenula</taxon>
    </lineage>
</organism>
<feature type="compositionally biased region" description="Basic and acidic residues" evidence="1">
    <location>
        <begin position="1"/>
        <end position="11"/>
    </location>
</feature>
<feature type="compositionally biased region" description="Polar residues" evidence="1">
    <location>
        <begin position="506"/>
        <end position="516"/>
    </location>
</feature>